<dbReference type="Gene3D" id="3.30.420.10">
    <property type="entry name" value="Ribonuclease H-like superfamily/Ribonuclease H"/>
    <property type="match status" value="1"/>
</dbReference>
<dbReference type="InterPro" id="IPR025687">
    <property type="entry name" value="Znf-C4pol"/>
</dbReference>
<dbReference type="PANTHER" id="PTHR45812">
    <property type="entry name" value="DNA POLYMERASE ZETA CATALYTIC SUBUNIT"/>
    <property type="match status" value="1"/>
</dbReference>
<dbReference type="InterPro" id="IPR017964">
    <property type="entry name" value="DNA-dir_DNA_pol_B_CS"/>
</dbReference>
<dbReference type="InterPro" id="IPR023211">
    <property type="entry name" value="DNA_pol_palm_dom_sf"/>
</dbReference>
<evidence type="ECO:0000259" key="20">
    <source>
        <dbReference type="Pfam" id="PF24065"/>
    </source>
</evidence>
<dbReference type="Gene3D" id="3.90.1600.10">
    <property type="entry name" value="Palm domain of DNA polymerase"/>
    <property type="match status" value="1"/>
</dbReference>
<dbReference type="Proteomes" id="UP001153712">
    <property type="component" value="Chromosome 2"/>
</dbReference>
<dbReference type="InterPro" id="IPR030559">
    <property type="entry name" value="PolZ_Rev3"/>
</dbReference>
<feature type="region of interest" description="Disordered" evidence="15">
    <location>
        <begin position="817"/>
        <end position="878"/>
    </location>
</feature>
<dbReference type="EC" id="2.7.7.7" evidence="3"/>
<evidence type="ECO:0000256" key="13">
    <source>
        <dbReference type="ARBA" id="ARBA00023204"/>
    </source>
</evidence>
<dbReference type="InterPro" id="IPR006134">
    <property type="entry name" value="DNA-dir_DNA_pol_B_multi_dom"/>
</dbReference>
<keyword evidence="6" id="KW-0548">Nucleotidyltransferase</keyword>
<evidence type="ECO:0000256" key="9">
    <source>
        <dbReference type="ARBA" id="ARBA00022833"/>
    </source>
</evidence>
<dbReference type="InterPro" id="IPR056435">
    <property type="entry name" value="DPOD/Z_N"/>
</dbReference>
<dbReference type="GO" id="GO:0000166">
    <property type="term" value="F:nucleotide binding"/>
    <property type="evidence" value="ECO:0007669"/>
    <property type="project" value="InterPro"/>
</dbReference>
<keyword evidence="9" id="KW-0862">Zinc</keyword>
<evidence type="ECO:0000256" key="15">
    <source>
        <dbReference type="SAM" id="MobiDB-lite"/>
    </source>
</evidence>
<keyword evidence="7" id="KW-0479">Metal-binding</keyword>
<keyword evidence="8" id="KW-0227">DNA damage</keyword>
<keyword evidence="10" id="KW-0239">DNA-directed DNA polymerase</keyword>
<keyword evidence="11" id="KW-0408">Iron</keyword>
<evidence type="ECO:0000313" key="21">
    <source>
        <dbReference type="EMBL" id="CAG9858268.1"/>
    </source>
</evidence>
<evidence type="ECO:0000256" key="3">
    <source>
        <dbReference type="ARBA" id="ARBA00012417"/>
    </source>
</evidence>
<dbReference type="SUPFAM" id="SSF53098">
    <property type="entry name" value="Ribonuclease H-like"/>
    <property type="match status" value="1"/>
</dbReference>
<dbReference type="GO" id="GO:0000724">
    <property type="term" value="P:double-strand break repair via homologous recombination"/>
    <property type="evidence" value="ECO:0007669"/>
    <property type="project" value="TreeGrafter"/>
</dbReference>
<dbReference type="Pfam" id="PF24065">
    <property type="entry name" value="REV3_N"/>
    <property type="match status" value="1"/>
</dbReference>
<gene>
    <name evidence="21" type="ORF">PHYEVI_LOCUS4658</name>
</gene>
<dbReference type="GO" id="GO:0003887">
    <property type="term" value="F:DNA-directed DNA polymerase activity"/>
    <property type="evidence" value="ECO:0007669"/>
    <property type="project" value="UniProtKB-KW"/>
</dbReference>
<keyword evidence="12" id="KW-0411">Iron-sulfur</keyword>
<dbReference type="PRINTS" id="PR00106">
    <property type="entry name" value="DNAPOLB"/>
</dbReference>
<dbReference type="InterPro" id="IPR056447">
    <property type="entry name" value="REV3_N"/>
</dbReference>
<dbReference type="Gene3D" id="3.30.342.10">
    <property type="entry name" value="DNA Polymerase, chain B, domain 1"/>
    <property type="match status" value="1"/>
</dbReference>
<feature type="domain" description="DNA polymerase zeta catalytic subunit N-terminal" evidence="20">
    <location>
        <begin position="6"/>
        <end position="57"/>
    </location>
</feature>
<feature type="domain" description="DNA polymerase delta/zeta catalytic subunit N-terminal" evidence="19">
    <location>
        <begin position="58"/>
        <end position="134"/>
    </location>
</feature>
<feature type="compositionally biased region" description="Polar residues" evidence="15">
    <location>
        <begin position="1216"/>
        <end position="1234"/>
    </location>
</feature>
<feature type="region of interest" description="Disordered" evidence="15">
    <location>
        <begin position="1216"/>
        <end position="1251"/>
    </location>
</feature>
<evidence type="ECO:0000259" key="18">
    <source>
        <dbReference type="Pfam" id="PF14260"/>
    </source>
</evidence>
<dbReference type="PANTHER" id="PTHR45812:SF1">
    <property type="entry name" value="DNA POLYMERASE ZETA CATALYTIC SUBUNIT"/>
    <property type="match status" value="1"/>
</dbReference>
<dbReference type="GO" id="GO:0046872">
    <property type="term" value="F:metal ion binding"/>
    <property type="evidence" value="ECO:0007669"/>
    <property type="project" value="UniProtKB-KW"/>
</dbReference>
<name>A0A9N9XME2_PHYSR</name>
<dbReference type="InterPro" id="IPR006172">
    <property type="entry name" value="DNA-dir_DNA_pol_B"/>
</dbReference>
<dbReference type="GO" id="GO:0016035">
    <property type="term" value="C:zeta DNA polymerase complex"/>
    <property type="evidence" value="ECO:0007669"/>
    <property type="project" value="InterPro"/>
</dbReference>
<proteinExistence type="inferred from homology"/>
<comment type="cofactor">
    <cofactor evidence="1">
        <name>[4Fe-4S] cluster</name>
        <dbReference type="ChEBI" id="CHEBI:49883"/>
    </cofactor>
</comment>
<dbReference type="OrthoDB" id="2414538at2759"/>
<evidence type="ECO:0000256" key="2">
    <source>
        <dbReference type="ARBA" id="ARBA00005755"/>
    </source>
</evidence>
<evidence type="ECO:0000256" key="11">
    <source>
        <dbReference type="ARBA" id="ARBA00023004"/>
    </source>
</evidence>
<dbReference type="InterPro" id="IPR012337">
    <property type="entry name" value="RNaseH-like_sf"/>
</dbReference>
<dbReference type="GO" id="GO:0005634">
    <property type="term" value="C:nucleus"/>
    <property type="evidence" value="ECO:0007669"/>
    <property type="project" value="TreeGrafter"/>
</dbReference>
<dbReference type="FunFam" id="1.10.287.690:FF:000002">
    <property type="entry name" value="DNA polymerase zeta"/>
    <property type="match status" value="1"/>
</dbReference>
<dbReference type="Pfam" id="PF14260">
    <property type="entry name" value="zf-C4pol"/>
    <property type="match status" value="1"/>
</dbReference>
<dbReference type="FunFam" id="1.10.132.60:FF:000005">
    <property type="entry name" value="Putative DNA polymerase zeta catalytic subunit"/>
    <property type="match status" value="1"/>
</dbReference>
<evidence type="ECO:0000256" key="4">
    <source>
        <dbReference type="ARBA" id="ARBA00021589"/>
    </source>
</evidence>
<dbReference type="Pfam" id="PF00136">
    <property type="entry name" value="DNA_pol_B"/>
    <property type="match status" value="1"/>
</dbReference>
<dbReference type="SMART" id="SM00486">
    <property type="entry name" value="POLBc"/>
    <property type="match status" value="1"/>
</dbReference>
<evidence type="ECO:0000256" key="14">
    <source>
        <dbReference type="ARBA" id="ARBA00049244"/>
    </source>
</evidence>
<evidence type="ECO:0000256" key="8">
    <source>
        <dbReference type="ARBA" id="ARBA00022763"/>
    </source>
</evidence>
<dbReference type="GO" id="GO:0003677">
    <property type="term" value="F:DNA binding"/>
    <property type="evidence" value="ECO:0007669"/>
    <property type="project" value="InterPro"/>
</dbReference>
<dbReference type="InterPro" id="IPR043502">
    <property type="entry name" value="DNA/RNA_pol_sf"/>
</dbReference>
<sequence>MNNHLFRIVNMDYYMSSPTQGFDQNYSEFRGTAITQVPVIRLFGSNPVGEKVCLHVHGVFPYFYIPFDGSQDPNSLMYKIATSIDKSVNISLNQATSTMQHVYKITLVKGIPMYGYHAKEHQFFKINLYNPLLLRKVTALVMNESTLGKLYQPHEAHLNFILQFMIDFNLHGMSNIILSKLKYRHGSKDVDPELLLPPFINKISVCELEADCLAEDILNRNEVASGNIGANPGIASIWADEQQRRRNKAQDSQIPHLLELNRTNLPPTNSHLVYEQLLKERMVFCESENDVESTLNTSVYPAEAPYNSSILNASLIETQTSNSSFDESIQHSESNKLNVTLDDNAQEFLHVLNDLEKQANESKEDDSILTQLMKNEDEDNKELEDNELDFSMSFDTPSTPTKICPEQTEIDENSDDSLNKTLIPQIDGSCDETPAEGVITRASLNSKHTKYLSKTLYVKLVRINEFSCTPFLNKAPLETSSLKYPAETKAAVSKKIKKSKKTVKYTVQKKKSPKNSKLSKRLLKEREKKKAELDIKKFVLKINRMKKEDQLAAIVKKIHKKDKELMLFLQKGHEPKFRVIPKEKIKPILEYKQIVQMSNVIVLHDIISKLSNYVEPTLVLSIRYPNNSRYIYNYEGNILPEIIKIPLRISKRNNKDTVDKYMERRIKRLLTKRCKNTKEKFVKREEVNDEIEGIKEEHNLFGNHFIEDVKNCDSKETINPKSEQFLFDMAKTINEQLHLHMNYLFQCPFKVEDTKIEEACHDDINYKFNEENLNKTIKAPELKVTLSRLEETKRNNECLKPKPASIKMSQRIRSFRSMPALDGTFDSDSSSEDETGKKRKFIRTNSKYKPLPISVEKSPKAHHAAGKPQASKDRDSLAKTCKKDALPINTPNQKSVCDTNVKRQLFDNHPDTTIIEEKTICYYTPTKSKSISKKPPIESTSEDNLHELHLEDTSNSSALFSSEGEDTEQPAITTRQCTTAEIYDKTSNFNAKEGCSKFLTPSSQQLSGSSSSDLLTPYQLPTTQNIITNTTKHQGNKTLEGSFSDNSHTITITPKYLPPTKQQILNSLNAHNIPRVFNQGPFYSNLEDVTGSVEIGFNTLKITSKTTAHLTDFVSQTDALTAFRRARLEELPSDGKSSAPNMKNVILSYSGNNNCILTPVRKPPDLKTITAWLDERTKAKDANTPQKRVEKIKILVPASPGANSDTEEMDLTLTLSPGTPKNSPSLRITNSSGALSPVVGNESKKRKKEIRKKMLCKSARRSLTPSQDHSLINSGEITGVTISTSYLNKSVENYQNARAILEHQNLTVLVMELHVRARADLKPDPDYDSIRAIFYSVLHDVPEPNPKGRNRRGVVCINSLPLSPGYTKVPLLDGVGIDCDVTYVDSEEKLIEEFLKIIHHWDPDIFAGYETELLSWGYLIERGFVLGMNLKSLLGRVKDEKQKQREDDGELKLTGRILLNVWRLMRHEIALQSYTFESVVYHILHKRVPLYSFKSLSFWWDHRTHLYRHKTVKYYITRVETVLELFDKLDFLGRTSELARLFGILFFEVLSRGSQFRVESMMLRLAKPLNFIAVSPNVQQRALMKAPEYIPLVMEPESKLYDDPVIVLDFQSLYPSIIIAYNYCFTTCVGRVECLGKKGAFKFGATELRVSRNRLKKLIERNQLNFSPCGVGFAKKEVRDGIMPRMLREILDTRLMVKNSMKENKDDKILQKVLHSRQLGLKLIANVTYGYTAANFSGRMPAVELGDSVVSKGRETLQRAVEMVERTPEWGSRVVYGDTDSLFVLVPGQTKERAFEIGKKIAEAVTNDNPDPIKLKLEKVYQPCILQTKKRYVGYMYENPDQKDPVYEAKGIETVRRDGCPAVSKMLEKCLRILFETKDVSLVKKYVMKQFSKIIAGRVSIQDLTFAKEYRGASGYKPGACVPALELTKRWTAIDKRKEPRSGERVPYVIVNGPPGLPLIRLVRCPRDLLEDPALKPNALYYITKVIIPPINRCFSLIGADANTWFNQMPRRKTQFFANSITPKKKTTISQYFSTSCCVSCEEQTQTGICQNCVSKPQETVYVLMEKLRMWEMSYHNIIKICQTCTSSVNEVKCISLDCPVYYKRIQTGRDELQTNYVRQLLSSSDFDF</sequence>
<comment type="catalytic activity">
    <reaction evidence="14">
        <text>DNA(n) + a 2'-deoxyribonucleoside 5'-triphosphate = DNA(n+1) + diphosphate</text>
        <dbReference type="Rhea" id="RHEA:22508"/>
        <dbReference type="Rhea" id="RHEA-COMP:17339"/>
        <dbReference type="Rhea" id="RHEA-COMP:17340"/>
        <dbReference type="ChEBI" id="CHEBI:33019"/>
        <dbReference type="ChEBI" id="CHEBI:61560"/>
        <dbReference type="ChEBI" id="CHEBI:173112"/>
        <dbReference type="EC" id="2.7.7.7"/>
    </reaction>
</comment>
<dbReference type="Gene3D" id="1.10.287.690">
    <property type="entry name" value="Helix hairpin bin"/>
    <property type="match status" value="1"/>
</dbReference>
<feature type="domain" description="C4-type zinc-finger of DNA polymerase delta" evidence="18">
    <location>
        <begin position="2038"/>
        <end position="2105"/>
    </location>
</feature>
<dbReference type="SUPFAM" id="SSF56672">
    <property type="entry name" value="DNA/RNA polymerases"/>
    <property type="match status" value="1"/>
</dbReference>
<evidence type="ECO:0000259" key="16">
    <source>
        <dbReference type="Pfam" id="PF00136"/>
    </source>
</evidence>
<keyword evidence="22" id="KW-1185">Reference proteome</keyword>
<dbReference type="EMBL" id="OU900095">
    <property type="protein sequence ID" value="CAG9858268.1"/>
    <property type="molecule type" value="Genomic_DNA"/>
</dbReference>
<evidence type="ECO:0000259" key="17">
    <source>
        <dbReference type="Pfam" id="PF03104"/>
    </source>
</evidence>
<protein>
    <recommendedName>
        <fullName evidence="4">DNA polymerase zeta catalytic subunit</fullName>
        <ecNumber evidence="3">2.7.7.7</ecNumber>
    </recommendedName>
</protein>
<dbReference type="CDD" id="cd05778">
    <property type="entry name" value="DNA_polB_zeta_exo"/>
    <property type="match status" value="1"/>
</dbReference>
<dbReference type="CDD" id="cd05534">
    <property type="entry name" value="POLBc_zeta"/>
    <property type="match status" value="1"/>
</dbReference>
<evidence type="ECO:0000256" key="7">
    <source>
        <dbReference type="ARBA" id="ARBA00022723"/>
    </source>
</evidence>
<dbReference type="PROSITE" id="PS00116">
    <property type="entry name" value="DNA_POLYMERASE_B"/>
    <property type="match status" value="1"/>
</dbReference>
<dbReference type="InterPro" id="IPR036397">
    <property type="entry name" value="RNaseH_sf"/>
</dbReference>
<dbReference type="Pfam" id="PF24055">
    <property type="entry name" value="POL3_N"/>
    <property type="match status" value="1"/>
</dbReference>
<keyword evidence="5" id="KW-0808">Transferase</keyword>
<dbReference type="Pfam" id="PF03104">
    <property type="entry name" value="DNA_pol_B_exo1"/>
    <property type="match status" value="1"/>
</dbReference>
<dbReference type="FunFam" id="3.30.420.10:FF:000024">
    <property type="entry name" value="DNA polymerase zeta catalytic subunit"/>
    <property type="match status" value="1"/>
</dbReference>
<evidence type="ECO:0000256" key="5">
    <source>
        <dbReference type="ARBA" id="ARBA00022679"/>
    </source>
</evidence>
<dbReference type="InterPro" id="IPR006133">
    <property type="entry name" value="DNA-dir_DNA_pol_B_exonuc"/>
</dbReference>
<feature type="domain" description="DNA-directed DNA polymerase family B exonuclease" evidence="17">
    <location>
        <begin position="1292"/>
        <end position="1479"/>
    </location>
</feature>
<accession>A0A9N9XME2</accession>
<dbReference type="Gene3D" id="1.10.132.60">
    <property type="entry name" value="DNA polymerase family B, C-terminal domain"/>
    <property type="match status" value="1"/>
</dbReference>
<keyword evidence="13" id="KW-0234">DNA repair</keyword>
<dbReference type="GO" id="GO:0042276">
    <property type="term" value="P:error-prone translesion synthesis"/>
    <property type="evidence" value="ECO:0007669"/>
    <property type="project" value="TreeGrafter"/>
</dbReference>
<evidence type="ECO:0000259" key="19">
    <source>
        <dbReference type="Pfam" id="PF24055"/>
    </source>
</evidence>
<dbReference type="GO" id="GO:0051536">
    <property type="term" value="F:iron-sulfur cluster binding"/>
    <property type="evidence" value="ECO:0007669"/>
    <property type="project" value="UniProtKB-KW"/>
</dbReference>
<comment type="similarity">
    <text evidence="2">Belongs to the DNA polymerase type-B family.</text>
</comment>
<evidence type="ECO:0000256" key="6">
    <source>
        <dbReference type="ARBA" id="ARBA00022695"/>
    </source>
</evidence>
<dbReference type="InterPro" id="IPR042087">
    <property type="entry name" value="DNA_pol_B_thumb"/>
</dbReference>
<reference evidence="21" key="1">
    <citation type="submission" date="2022-01" db="EMBL/GenBank/DDBJ databases">
        <authorList>
            <person name="King R."/>
        </authorList>
    </citation>
    <scope>NUCLEOTIDE SEQUENCE</scope>
</reference>
<feature type="domain" description="DNA-directed DNA polymerase family B multifunctional" evidence="16">
    <location>
        <begin position="1547"/>
        <end position="1996"/>
    </location>
</feature>
<evidence type="ECO:0000256" key="1">
    <source>
        <dbReference type="ARBA" id="ARBA00001966"/>
    </source>
</evidence>
<evidence type="ECO:0000256" key="10">
    <source>
        <dbReference type="ARBA" id="ARBA00022932"/>
    </source>
</evidence>
<evidence type="ECO:0000256" key="12">
    <source>
        <dbReference type="ARBA" id="ARBA00023014"/>
    </source>
</evidence>
<evidence type="ECO:0000313" key="22">
    <source>
        <dbReference type="Proteomes" id="UP001153712"/>
    </source>
</evidence>
<organism evidence="21 22">
    <name type="scientific">Phyllotreta striolata</name>
    <name type="common">Striped flea beetle</name>
    <name type="synonym">Crioceris striolata</name>
    <dbReference type="NCBI Taxonomy" id="444603"/>
    <lineage>
        <taxon>Eukaryota</taxon>
        <taxon>Metazoa</taxon>
        <taxon>Ecdysozoa</taxon>
        <taxon>Arthropoda</taxon>
        <taxon>Hexapoda</taxon>
        <taxon>Insecta</taxon>
        <taxon>Pterygota</taxon>
        <taxon>Neoptera</taxon>
        <taxon>Endopterygota</taxon>
        <taxon>Coleoptera</taxon>
        <taxon>Polyphaga</taxon>
        <taxon>Cucujiformia</taxon>
        <taxon>Chrysomeloidea</taxon>
        <taxon>Chrysomelidae</taxon>
        <taxon>Galerucinae</taxon>
        <taxon>Alticini</taxon>
        <taxon>Phyllotreta</taxon>
    </lineage>
</organism>